<dbReference type="AlphaFoldDB" id="A5HHH2"/>
<sequence>CSCDAWSGLQNTNCWNKPLSSIPAEIPKTLRPWNWKTIASSDCPRGYLT</sequence>
<feature type="non-terminal residue" evidence="1">
    <location>
        <position position="1"/>
    </location>
</feature>
<dbReference type="EMBL" id="EF529071">
    <property type="protein sequence ID" value="ABO85777.1"/>
    <property type="molecule type" value="Genomic_DNA"/>
</dbReference>
<reference evidence="1" key="2">
    <citation type="submission" date="2007-03" db="EMBL/GenBank/DDBJ databases">
        <authorList>
            <person name="Mardis E.R."/>
        </authorList>
    </citation>
    <scope>NUCLEOTIDE SEQUENCE</scope>
</reference>
<proteinExistence type="predicted"/>
<organism evidence="1">
    <name type="scientific">Petromyzon marinus</name>
    <name type="common">Sea lamprey</name>
    <dbReference type="NCBI Taxonomy" id="7757"/>
    <lineage>
        <taxon>Eukaryota</taxon>
        <taxon>Metazoa</taxon>
        <taxon>Chordata</taxon>
        <taxon>Craniata</taxon>
        <taxon>Vertebrata</taxon>
        <taxon>Cyclostomata</taxon>
        <taxon>Hyperoartia</taxon>
        <taxon>Petromyzontiformes</taxon>
        <taxon>Petromyzontidae</taxon>
        <taxon>Petromyzon</taxon>
    </lineage>
</organism>
<keyword evidence="1" id="KW-0675">Receptor</keyword>
<protein>
    <submittedName>
        <fullName evidence="1">Variable lymphocyte receptor B cassette</fullName>
    </submittedName>
</protein>
<evidence type="ECO:0000313" key="1">
    <source>
        <dbReference type="EMBL" id="ABO85777.1"/>
    </source>
</evidence>
<reference evidence="1" key="3">
    <citation type="submission" date="2007-03" db="EMBL/GenBank/DDBJ databases">
        <authorList>
            <person name="Rogozin I.B."/>
            <person name="Iyer L.M."/>
            <person name="Liang L."/>
            <person name="Glazko G.V."/>
            <person name="Liston V.G."/>
            <person name="Pavlov Y.I."/>
            <person name="Pancer Z."/>
        </authorList>
    </citation>
    <scope>NUCLEOTIDE SEQUENCE</scope>
</reference>
<reference evidence="1" key="1">
    <citation type="journal article" date="2007" name="Nat. Immunol.">
        <title>Evolution and diversification of lamprey antigen receptors: evidence for involvement of an AID-APOBEC family cytosine deaminase.</title>
        <authorList>
            <person name="Rogozin I.B."/>
            <person name="Iyer L.M."/>
            <person name="Liang L."/>
            <person name="Glazko G.V."/>
            <person name="Liston V.G."/>
            <person name="Pavlov Y.I."/>
            <person name="Aravind L."/>
            <person name="Pancer Z."/>
        </authorList>
    </citation>
    <scope>NUCLEOTIDE SEQUENCE</scope>
</reference>
<accession>A5HHH2</accession>
<name>A5HHH2_PETMA</name>
<feature type="non-terminal residue" evidence="1">
    <location>
        <position position="49"/>
    </location>
</feature>